<evidence type="ECO:0000259" key="1">
    <source>
        <dbReference type="Pfam" id="PF01738"/>
    </source>
</evidence>
<dbReference type="InterPro" id="IPR029058">
    <property type="entry name" value="AB_hydrolase_fold"/>
</dbReference>
<proteinExistence type="predicted"/>
<dbReference type="GO" id="GO:0016787">
    <property type="term" value="F:hydrolase activity"/>
    <property type="evidence" value="ECO:0007669"/>
    <property type="project" value="InterPro"/>
</dbReference>
<dbReference type="InterPro" id="IPR002925">
    <property type="entry name" value="Dienelactn_hydro"/>
</dbReference>
<reference evidence="2 3" key="1">
    <citation type="submission" date="2019-07" db="EMBL/GenBank/DDBJ databases">
        <title>The pathways for chlorine oxyanion respiration interact through the shared metabolite chlorate.</title>
        <authorList>
            <person name="Barnum T.P."/>
            <person name="Cheng Y."/>
            <person name="Hill K.A."/>
            <person name="Lucas L.N."/>
            <person name="Carlson H.K."/>
            <person name="Coates J.D."/>
        </authorList>
    </citation>
    <scope>NUCLEOTIDE SEQUENCE [LARGE SCALE GENOMIC DNA]</scope>
    <source>
        <strain evidence="2">BK-3</strain>
    </source>
</reference>
<dbReference type="Proteomes" id="UP000317355">
    <property type="component" value="Unassembled WGS sequence"/>
</dbReference>
<dbReference type="Pfam" id="PF01738">
    <property type="entry name" value="DLH"/>
    <property type="match status" value="1"/>
</dbReference>
<feature type="domain" description="Dienelactone hydrolase" evidence="1">
    <location>
        <begin position="3"/>
        <end position="64"/>
    </location>
</feature>
<comment type="caution">
    <text evidence="2">The sequence shown here is derived from an EMBL/GenBank/DDBJ whole genome shotgun (WGS) entry which is preliminary data.</text>
</comment>
<accession>A0A558CJG5</accession>
<name>A0A558CJG5_9GAMM</name>
<organism evidence="2 3">
    <name type="scientific">Sedimenticola thiotaurini</name>
    <dbReference type="NCBI Taxonomy" id="1543721"/>
    <lineage>
        <taxon>Bacteria</taxon>
        <taxon>Pseudomonadati</taxon>
        <taxon>Pseudomonadota</taxon>
        <taxon>Gammaproteobacteria</taxon>
        <taxon>Chromatiales</taxon>
        <taxon>Sedimenticolaceae</taxon>
        <taxon>Sedimenticola</taxon>
    </lineage>
</organism>
<protein>
    <recommendedName>
        <fullName evidence="1">Dienelactone hydrolase domain-containing protein</fullName>
    </recommendedName>
</protein>
<dbReference type="EMBL" id="VMRY01000128">
    <property type="protein sequence ID" value="TVT48862.1"/>
    <property type="molecule type" value="Genomic_DNA"/>
</dbReference>
<sequence>MSGLKSEMDAAGVQYKFISYPGAKHGVTNPDAMEKGKQFNLPLVYDFQADHLSWFAAIKAFEEIYCR</sequence>
<evidence type="ECO:0000313" key="2">
    <source>
        <dbReference type="EMBL" id="TVT48862.1"/>
    </source>
</evidence>
<gene>
    <name evidence="2" type="ORF">FHK82_17540</name>
</gene>
<evidence type="ECO:0000313" key="3">
    <source>
        <dbReference type="Proteomes" id="UP000317355"/>
    </source>
</evidence>
<dbReference type="AlphaFoldDB" id="A0A558CJG5"/>
<dbReference type="Gene3D" id="3.40.50.1820">
    <property type="entry name" value="alpha/beta hydrolase"/>
    <property type="match status" value="1"/>
</dbReference>